<reference evidence="1" key="1">
    <citation type="submission" date="2021-01" db="EMBL/GenBank/DDBJ databases">
        <title>Whole genome shotgun sequence of Planosporangium mesophilum NBRC 109066.</title>
        <authorList>
            <person name="Komaki H."/>
            <person name="Tamura T."/>
        </authorList>
    </citation>
    <scope>NUCLEOTIDE SEQUENCE</scope>
    <source>
        <strain evidence="1">NBRC 109066</strain>
    </source>
</reference>
<comment type="caution">
    <text evidence="1">The sequence shown here is derived from an EMBL/GenBank/DDBJ whole genome shotgun (WGS) entry which is preliminary data.</text>
</comment>
<protein>
    <submittedName>
        <fullName evidence="1">Uncharacterized protein</fullName>
    </submittedName>
</protein>
<accession>A0A8J3X245</accession>
<organism evidence="1 2">
    <name type="scientific">Planosporangium mesophilum</name>
    <dbReference type="NCBI Taxonomy" id="689768"/>
    <lineage>
        <taxon>Bacteria</taxon>
        <taxon>Bacillati</taxon>
        <taxon>Actinomycetota</taxon>
        <taxon>Actinomycetes</taxon>
        <taxon>Micromonosporales</taxon>
        <taxon>Micromonosporaceae</taxon>
        <taxon>Planosporangium</taxon>
    </lineage>
</organism>
<keyword evidence="2" id="KW-1185">Reference proteome</keyword>
<dbReference type="Proteomes" id="UP000599074">
    <property type="component" value="Unassembled WGS sequence"/>
</dbReference>
<name>A0A8J3X245_9ACTN</name>
<evidence type="ECO:0000313" key="2">
    <source>
        <dbReference type="Proteomes" id="UP000599074"/>
    </source>
</evidence>
<proteinExistence type="predicted"/>
<sequence>MVARMLLRWVLVIVALPLVAALIRRLSQALEERGGRPTRTSALLRRSAEVLERERVGTFRRRR</sequence>
<gene>
    <name evidence="1" type="ORF">Pme01_11400</name>
</gene>
<dbReference type="EMBL" id="BOON01000008">
    <property type="protein sequence ID" value="GII21543.1"/>
    <property type="molecule type" value="Genomic_DNA"/>
</dbReference>
<dbReference type="AlphaFoldDB" id="A0A8J3X245"/>
<evidence type="ECO:0000313" key="1">
    <source>
        <dbReference type="EMBL" id="GII21543.1"/>
    </source>
</evidence>